<dbReference type="PROSITE" id="PS01124">
    <property type="entry name" value="HTH_ARAC_FAMILY_2"/>
    <property type="match status" value="1"/>
</dbReference>
<comment type="caution">
    <text evidence="7">The sequence shown here is derived from an EMBL/GenBank/DDBJ whole genome shotgun (WGS) entry which is preliminary data.</text>
</comment>
<evidence type="ECO:0000256" key="1">
    <source>
        <dbReference type="ARBA" id="ARBA00023015"/>
    </source>
</evidence>
<evidence type="ECO:0000256" key="2">
    <source>
        <dbReference type="ARBA" id="ARBA00023125"/>
    </source>
</evidence>
<accession>A0A926KKW7</accession>
<evidence type="ECO:0000256" key="3">
    <source>
        <dbReference type="ARBA" id="ARBA00023163"/>
    </source>
</evidence>
<evidence type="ECO:0000259" key="5">
    <source>
        <dbReference type="PROSITE" id="PS01124"/>
    </source>
</evidence>
<dbReference type="SUPFAM" id="SSF46689">
    <property type="entry name" value="Homeodomain-like"/>
    <property type="match status" value="2"/>
</dbReference>
<evidence type="ECO:0000313" key="8">
    <source>
        <dbReference type="Proteomes" id="UP000650466"/>
    </source>
</evidence>
<protein>
    <submittedName>
        <fullName evidence="7">Response regulator</fullName>
    </submittedName>
</protein>
<keyword evidence="8" id="KW-1185">Reference proteome</keyword>
<dbReference type="InterPro" id="IPR001789">
    <property type="entry name" value="Sig_transdc_resp-reg_receiver"/>
</dbReference>
<evidence type="ECO:0000259" key="6">
    <source>
        <dbReference type="PROSITE" id="PS50110"/>
    </source>
</evidence>
<gene>
    <name evidence="7" type="ORF">ICC18_06110</name>
</gene>
<dbReference type="Pfam" id="PF12833">
    <property type="entry name" value="HTH_18"/>
    <property type="match status" value="1"/>
</dbReference>
<dbReference type="InterPro" id="IPR020449">
    <property type="entry name" value="Tscrpt_reg_AraC-type_HTH"/>
</dbReference>
<proteinExistence type="predicted"/>
<dbReference type="Gene3D" id="1.10.10.60">
    <property type="entry name" value="Homeodomain-like"/>
    <property type="match status" value="2"/>
</dbReference>
<keyword evidence="3" id="KW-0804">Transcription</keyword>
<dbReference type="InterPro" id="IPR018062">
    <property type="entry name" value="HTH_AraC-typ_CS"/>
</dbReference>
<dbReference type="RefSeq" id="WP_188173481.1">
    <property type="nucleotide sequence ID" value="NZ_JACVVD010000002.1"/>
</dbReference>
<dbReference type="AlphaFoldDB" id="A0A926KKW7"/>
<evidence type="ECO:0000256" key="4">
    <source>
        <dbReference type="PROSITE-ProRule" id="PRU00169"/>
    </source>
</evidence>
<dbReference type="PANTHER" id="PTHR43280:SF2">
    <property type="entry name" value="HTH-TYPE TRANSCRIPTIONAL REGULATOR EXSA"/>
    <property type="match status" value="1"/>
</dbReference>
<keyword evidence="2" id="KW-0238">DNA-binding</keyword>
<feature type="domain" description="HTH araC/xylS-type" evidence="5">
    <location>
        <begin position="153"/>
        <end position="251"/>
    </location>
</feature>
<dbReference type="CDD" id="cd17536">
    <property type="entry name" value="REC_YesN-like"/>
    <property type="match status" value="1"/>
</dbReference>
<evidence type="ECO:0000313" key="7">
    <source>
        <dbReference type="EMBL" id="MBD0379682.1"/>
    </source>
</evidence>
<organism evidence="7 8">
    <name type="scientific">Paenibacillus sedimenti</name>
    <dbReference type="NCBI Taxonomy" id="2770274"/>
    <lineage>
        <taxon>Bacteria</taxon>
        <taxon>Bacillati</taxon>
        <taxon>Bacillota</taxon>
        <taxon>Bacilli</taxon>
        <taxon>Bacillales</taxon>
        <taxon>Paenibacillaceae</taxon>
        <taxon>Paenibacillus</taxon>
    </lineage>
</organism>
<keyword evidence="4" id="KW-0597">Phosphoprotein</keyword>
<dbReference type="PRINTS" id="PR00032">
    <property type="entry name" value="HTHARAC"/>
</dbReference>
<dbReference type="PROSITE" id="PS00041">
    <property type="entry name" value="HTH_ARAC_FAMILY_1"/>
    <property type="match status" value="1"/>
</dbReference>
<dbReference type="Gene3D" id="3.40.50.2300">
    <property type="match status" value="1"/>
</dbReference>
<dbReference type="InterPro" id="IPR009057">
    <property type="entry name" value="Homeodomain-like_sf"/>
</dbReference>
<dbReference type="GO" id="GO:0000160">
    <property type="term" value="P:phosphorelay signal transduction system"/>
    <property type="evidence" value="ECO:0007669"/>
    <property type="project" value="InterPro"/>
</dbReference>
<dbReference type="Pfam" id="PF00072">
    <property type="entry name" value="Response_reg"/>
    <property type="match status" value="1"/>
</dbReference>
<dbReference type="InterPro" id="IPR018060">
    <property type="entry name" value="HTH_AraC"/>
</dbReference>
<reference evidence="7" key="1">
    <citation type="submission" date="2020-09" db="EMBL/GenBank/DDBJ databases">
        <title>Draft Genome Sequence of Paenibacillus sp. WST5.</title>
        <authorList>
            <person name="Bao Z."/>
        </authorList>
    </citation>
    <scope>NUCLEOTIDE SEQUENCE</scope>
    <source>
        <strain evidence="7">WST5</strain>
    </source>
</reference>
<dbReference type="SMART" id="SM00448">
    <property type="entry name" value="REC"/>
    <property type="match status" value="1"/>
</dbReference>
<dbReference type="GO" id="GO:0043565">
    <property type="term" value="F:sequence-specific DNA binding"/>
    <property type="evidence" value="ECO:0007669"/>
    <property type="project" value="InterPro"/>
</dbReference>
<dbReference type="SUPFAM" id="SSF52172">
    <property type="entry name" value="CheY-like"/>
    <property type="match status" value="1"/>
</dbReference>
<keyword evidence="1" id="KW-0805">Transcription regulation</keyword>
<dbReference type="Proteomes" id="UP000650466">
    <property type="component" value="Unassembled WGS sequence"/>
</dbReference>
<dbReference type="EMBL" id="JACVVD010000002">
    <property type="protein sequence ID" value="MBD0379682.1"/>
    <property type="molecule type" value="Genomic_DNA"/>
</dbReference>
<dbReference type="SMART" id="SM00342">
    <property type="entry name" value="HTH_ARAC"/>
    <property type="match status" value="1"/>
</dbReference>
<dbReference type="PROSITE" id="PS50110">
    <property type="entry name" value="RESPONSE_REGULATORY"/>
    <property type="match status" value="1"/>
</dbReference>
<dbReference type="PANTHER" id="PTHR43280">
    <property type="entry name" value="ARAC-FAMILY TRANSCRIPTIONAL REGULATOR"/>
    <property type="match status" value="1"/>
</dbReference>
<feature type="modified residue" description="4-aspartylphosphate" evidence="4">
    <location>
        <position position="55"/>
    </location>
</feature>
<feature type="domain" description="Response regulatory" evidence="6">
    <location>
        <begin position="3"/>
        <end position="120"/>
    </location>
</feature>
<dbReference type="InterPro" id="IPR011006">
    <property type="entry name" value="CheY-like_superfamily"/>
</dbReference>
<dbReference type="GO" id="GO:0003700">
    <property type="term" value="F:DNA-binding transcription factor activity"/>
    <property type="evidence" value="ECO:0007669"/>
    <property type="project" value="InterPro"/>
</dbReference>
<name>A0A926KKW7_9BACL</name>
<sequence>MYKILLMDDERWVRTSVKKVIERTQLPFTVVHEAPNGLEALDWLKGNTVDLAITDVNMPVMDGLQFIRALSQLNLPIETIIFSGHDDFQYAQQAMRLGARDYLVKPVLVEDMAACLQRLANYLENKKKQSQLTRTAVLTTDFTTEPKELSAVEQVMAYVKDKLPGEVTLQEAAAKVHLNPSYLSHLFKQQTKINFIDYVMKQRMEEAKKLLSTTALSISNIADRLGYNDLSYFSNTFKKYVGQSPSEYRKELS</sequence>